<evidence type="ECO:0000256" key="4">
    <source>
        <dbReference type="ARBA" id="ARBA00022824"/>
    </source>
</evidence>
<comment type="subunit">
    <text evidence="7">Heterotetramer of TRAP-alpha, TRAP-beta, TRAP-delta and TRAP-gamma.</text>
</comment>
<evidence type="ECO:0000256" key="6">
    <source>
        <dbReference type="ARBA" id="ARBA00023136"/>
    </source>
</evidence>
<evidence type="ECO:0000256" key="1">
    <source>
        <dbReference type="ARBA" id="ARBA00004115"/>
    </source>
</evidence>
<reference evidence="10 11" key="1">
    <citation type="journal article" date="2024" name="Nat. Commun.">
        <title>Phylogenomics reveals the evolutionary origins of lichenization in chlorophyte algae.</title>
        <authorList>
            <person name="Puginier C."/>
            <person name="Libourel C."/>
            <person name="Otte J."/>
            <person name="Skaloud P."/>
            <person name="Haon M."/>
            <person name="Grisel S."/>
            <person name="Petersen M."/>
            <person name="Berrin J.G."/>
            <person name="Delaux P.M."/>
            <person name="Dal Grande F."/>
            <person name="Keller J."/>
        </authorList>
    </citation>
    <scope>NUCLEOTIDE SEQUENCE [LARGE SCALE GENOMIC DNA]</scope>
    <source>
        <strain evidence="10 11">SAG 2145</strain>
    </source>
</reference>
<dbReference type="InterPro" id="IPR005595">
    <property type="entry name" value="TRAP_alpha"/>
</dbReference>
<keyword evidence="2 7" id="KW-0812">Transmembrane</keyword>
<evidence type="ECO:0000256" key="2">
    <source>
        <dbReference type="ARBA" id="ARBA00022692"/>
    </source>
</evidence>
<evidence type="ECO:0000256" key="9">
    <source>
        <dbReference type="SAM" id="SignalP"/>
    </source>
</evidence>
<feature type="compositionally biased region" description="Polar residues" evidence="8">
    <location>
        <begin position="245"/>
        <end position="254"/>
    </location>
</feature>
<comment type="domain">
    <text evidence="7">Shows a remarkable charge distribution with the N-terminus being highly negatively charged, and the cytoplasmic C-terminus positively charged.</text>
</comment>
<keyword evidence="4 7" id="KW-0256">Endoplasmic reticulum</keyword>
<sequence length="254" mass="27998">MLLLACCLAAAYSVQAQPSGLPLRHPLTDPPAPSPSVQTQYWFPSHPQLQFPAGTPIDVVVGIHNVGAQPLNFTAIMGSLNAKDKFSFFIQNFTFTEYDAYVPAGEEASLQYTFLPDGSLPQLEFQVAVQLFYNDQQVQFSNTVFNRTIDIFEVSSFIDFQLLGLWALVLAVAGVGGFFLYKYILGMPFMKQYGRRTKRKPVQATVTDTDPAEWLKGTFANVNSSPKPKRRSTTGAAKSPGMKRPSSSGALNQR</sequence>
<dbReference type="Pfam" id="PF03896">
    <property type="entry name" value="TRAP_alpha"/>
    <property type="match status" value="1"/>
</dbReference>
<proteinExistence type="inferred from homology"/>
<feature type="chain" id="PRO_5043643250" description="Translocon-associated protein subunit alpha" evidence="9">
    <location>
        <begin position="17"/>
        <end position="254"/>
    </location>
</feature>
<organism evidence="10 11">
    <name type="scientific">Apatococcus lobatus</name>
    <dbReference type="NCBI Taxonomy" id="904363"/>
    <lineage>
        <taxon>Eukaryota</taxon>
        <taxon>Viridiplantae</taxon>
        <taxon>Chlorophyta</taxon>
        <taxon>core chlorophytes</taxon>
        <taxon>Trebouxiophyceae</taxon>
        <taxon>Chlorellales</taxon>
        <taxon>Chlorellaceae</taxon>
        <taxon>Apatococcus</taxon>
    </lineage>
</organism>
<evidence type="ECO:0000313" key="10">
    <source>
        <dbReference type="EMBL" id="KAK9835555.1"/>
    </source>
</evidence>
<keyword evidence="3 7" id="KW-0732">Signal</keyword>
<dbReference type="EMBL" id="JALJOS010000008">
    <property type="protein sequence ID" value="KAK9835555.1"/>
    <property type="molecule type" value="Genomic_DNA"/>
</dbReference>
<keyword evidence="7" id="KW-0106">Calcium</keyword>
<keyword evidence="11" id="KW-1185">Reference proteome</keyword>
<gene>
    <name evidence="10" type="ORF">WJX74_002876</name>
</gene>
<name>A0AAW1RPR8_9CHLO</name>
<comment type="function">
    <text evidence="7">TRAP proteins are part of a complex whose function is to bind calcium to the ER membrane and thereby regulate the retention of ER resident proteins. May be involved in the recycling of the translocation apparatus after completion of the translocation process or may function as a membrane-bound chaperone facilitating folding of translocated proteins.</text>
</comment>
<evidence type="ECO:0000256" key="7">
    <source>
        <dbReference type="RuleBase" id="RU368074"/>
    </source>
</evidence>
<keyword evidence="5 7" id="KW-1133">Transmembrane helix</keyword>
<evidence type="ECO:0000256" key="3">
    <source>
        <dbReference type="ARBA" id="ARBA00022729"/>
    </source>
</evidence>
<dbReference type="AlphaFoldDB" id="A0AAW1RPR8"/>
<accession>A0AAW1RPR8</accession>
<feature type="transmembrane region" description="Helical" evidence="7">
    <location>
        <begin position="163"/>
        <end position="185"/>
    </location>
</feature>
<dbReference type="Proteomes" id="UP001438707">
    <property type="component" value="Unassembled WGS sequence"/>
</dbReference>
<keyword evidence="6 7" id="KW-0472">Membrane</keyword>
<dbReference type="GO" id="GO:0005789">
    <property type="term" value="C:endoplasmic reticulum membrane"/>
    <property type="evidence" value="ECO:0007669"/>
    <property type="project" value="UniProtKB-SubCell"/>
</dbReference>
<feature type="signal peptide" evidence="9">
    <location>
        <begin position="1"/>
        <end position="16"/>
    </location>
</feature>
<evidence type="ECO:0000313" key="11">
    <source>
        <dbReference type="Proteomes" id="UP001438707"/>
    </source>
</evidence>
<comment type="subcellular location">
    <subcellularLocation>
        <location evidence="1 7">Endoplasmic reticulum membrane</location>
        <topology evidence="1 7">Single-pass type I membrane protein</topology>
    </subcellularLocation>
</comment>
<feature type="region of interest" description="Disordered" evidence="8">
    <location>
        <begin position="217"/>
        <end position="254"/>
    </location>
</feature>
<evidence type="ECO:0000256" key="5">
    <source>
        <dbReference type="ARBA" id="ARBA00022989"/>
    </source>
</evidence>
<dbReference type="PANTHER" id="PTHR12924">
    <property type="entry name" value="TRANSLOCON-ASSOCIATED PROTEIN, ALPHA SUBUNIT"/>
    <property type="match status" value="1"/>
</dbReference>
<protein>
    <recommendedName>
        <fullName evidence="7">Translocon-associated protein subunit alpha</fullName>
        <shortName evidence="7">TRAP-alpha</shortName>
    </recommendedName>
    <alternativeName>
        <fullName evidence="7">Signal sequence receptor subunit alpha</fullName>
    </alternativeName>
</protein>
<evidence type="ECO:0000256" key="8">
    <source>
        <dbReference type="SAM" id="MobiDB-lite"/>
    </source>
</evidence>
<dbReference type="PANTHER" id="PTHR12924:SF0">
    <property type="entry name" value="TRANSLOCON-ASSOCIATED PROTEIN SUBUNIT ALPHA"/>
    <property type="match status" value="1"/>
</dbReference>
<comment type="caution">
    <text evidence="10">The sequence shown here is derived from an EMBL/GenBank/DDBJ whole genome shotgun (WGS) entry which is preliminary data.</text>
</comment>
<comment type="similarity">
    <text evidence="7">Belongs to the TRAP-alpha family.</text>
</comment>